<feature type="compositionally biased region" description="Basic residues" evidence="1">
    <location>
        <begin position="1"/>
        <end position="19"/>
    </location>
</feature>
<proteinExistence type="predicted"/>
<sequence>MAKRKGDQKRKQPKGKKKKDVNQPDSVADQLISAKRK</sequence>
<gene>
    <name evidence="2" type="ORF">SAMN05216452_2216</name>
</gene>
<organism evidence="2 3">
    <name type="scientific">Nitratireductor aquibiodomus</name>
    <dbReference type="NCBI Taxonomy" id="204799"/>
    <lineage>
        <taxon>Bacteria</taxon>
        <taxon>Pseudomonadati</taxon>
        <taxon>Pseudomonadota</taxon>
        <taxon>Alphaproteobacteria</taxon>
        <taxon>Hyphomicrobiales</taxon>
        <taxon>Phyllobacteriaceae</taxon>
        <taxon>Nitratireductor</taxon>
    </lineage>
</organism>
<accession>A0A1H4KH05</accession>
<evidence type="ECO:0000256" key="1">
    <source>
        <dbReference type="SAM" id="MobiDB-lite"/>
    </source>
</evidence>
<reference evidence="3" key="1">
    <citation type="submission" date="2016-10" db="EMBL/GenBank/DDBJ databases">
        <authorList>
            <person name="Varghese N."/>
            <person name="Submissions S."/>
        </authorList>
    </citation>
    <scope>NUCLEOTIDE SEQUENCE [LARGE SCALE GENOMIC DNA]</scope>
    <source>
        <strain evidence="3">ES.061</strain>
    </source>
</reference>
<keyword evidence="3" id="KW-1185">Reference proteome</keyword>
<evidence type="ECO:0000313" key="3">
    <source>
        <dbReference type="Proteomes" id="UP000199064"/>
    </source>
</evidence>
<name>A0A1H4KH05_9HYPH</name>
<dbReference type="EMBL" id="FNSL01000001">
    <property type="protein sequence ID" value="SEB57328.1"/>
    <property type="molecule type" value="Genomic_DNA"/>
</dbReference>
<evidence type="ECO:0000313" key="2">
    <source>
        <dbReference type="EMBL" id="SEB57328.1"/>
    </source>
</evidence>
<protein>
    <submittedName>
        <fullName evidence="2">Uncharacterized protein</fullName>
    </submittedName>
</protein>
<dbReference type="AlphaFoldDB" id="A0A1H4KH05"/>
<feature type="region of interest" description="Disordered" evidence="1">
    <location>
        <begin position="1"/>
        <end position="37"/>
    </location>
</feature>
<dbReference type="Proteomes" id="UP000199064">
    <property type="component" value="Unassembled WGS sequence"/>
</dbReference>